<dbReference type="EMBL" id="KB446557">
    <property type="protein sequence ID" value="EME84077.1"/>
    <property type="molecule type" value="Genomic_DNA"/>
</dbReference>
<dbReference type="KEGG" id="pfj:MYCFIDRAFT_173128"/>
<evidence type="ECO:0000313" key="2">
    <source>
        <dbReference type="Proteomes" id="UP000016932"/>
    </source>
</evidence>
<dbReference type="RefSeq" id="XP_007924701.1">
    <property type="nucleotide sequence ID" value="XM_007926510.1"/>
</dbReference>
<dbReference type="VEuPathDB" id="FungiDB:MYCFIDRAFT_173128"/>
<gene>
    <name evidence="1" type="ORF">MYCFIDRAFT_173128</name>
</gene>
<dbReference type="GeneID" id="19332922"/>
<sequence length="103" mass="11788">MSGISITIGKRILILVDMRILIRVLLDIFVLIDVLNRRGEETKPPWPRLWLRQDSLALYSRFALPNIEDAVKFHYRSTLSFEALRGNIVGRAGIGSKGTRRLL</sequence>
<dbReference type="HOGENOM" id="CLU_2264884_0_0_1"/>
<dbReference type="AlphaFoldDB" id="M3B3Y5"/>
<organism evidence="1 2">
    <name type="scientific">Pseudocercospora fijiensis (strain CIRAD86)</name>
    <name type="common">Black leaf streak disease fungus</name>
    <name type="synonym">Mycosphaerella fijiensis</name>
    <dbReference type="NCBI Taxonomy" id="383855"/>
    <lineage>
        <taxon>Eukaryota</taxon>
        <taxon>Fungi</taxon>
        <taxon>Dikarya</taxon>
        <taxon>Ascomycota</taxon>
        <taxon>Pezizomycotina</taxon>
        <taxon>Dothideomycetes</taxon>
        <taxon>Dothideomycetidae</taxon>
        <taxon>Mycosphaerellales</taxon>
        <taxon>Mycosphaerellaceae</taxon>
        <taxon>Pseudocercospora</taxon>
    </lineage>
</organism>
<keyword evidence="2" id="KW-1185">Reference proteome</keyword>
<name>M3B3Y5_PSEFD</name>
<proteinExistence type="predicted"/>
<dbReference type="Proteomes" id="UP000016932">
    <property type="component" value="Unassembled WGS sequence"/>
</dbReference>
<protein>
    <submittedName>
        <fullName evidence="1">Uncharacterized protein</fullName>
    </submittedName>
</protein>
<evidence type="ECO:0000313" key="1">
    <source>
        <dbReference type="EMBL" id="EME84077.1"/>
    </source>
</evidence>
<reference evidence="1 2" key="1">
    <citation type="journal article" date="2012" name="PLoS Pathog.">
        <title>Diverse lifestyles and strategies of plant pathogenesis encoded in the genomes of eighteen Dothideomycetes fungi.</title>
        <authorList>
            <person name="Ohm R.A."/>
            <person name="Feau N."/>
            <person name="Henrissat B."/>
            <person name="Schoch C.L."/>
            <person name="Horwitz B.A."/>
            <person name="Barry K.W."/>
            <person name="Condon B.J."/>
            <person name="Copeland A.C."/>
            <person name="Dhillon B."/>
            <person name="Glaser F."/>
            <person name="Hesse C.N."/>
            <person name="Kosti I."/>
            <person name="LaButti K."/>
            <person name="Lindquist E.A."/>
            <person name="Lucas S."/>
            <person name="Salamov A.A."/>
            <person name="Bradshaw R.E."/>
            <person name="Ciuffetti L."/>
            <person name="Hamelin R.C."/>
            <person name="Kema G.H.J."/>
            <person name="Lawrence C."/>
            <person name="Scott J.A."/>
            <person name="Spatafora J.W."/>
            <person name="Turgeon B.G."/>
            <person name="de Wit P.J.G.M."/>
            <person name="Zhong S."/>
            <person name="Goodwin S.B."/>
            <person name="Grigoriev I.V."/>
        </authorList>
    </citation>
    <scope>NUCLEOTIDE SEQUENCE [LARGE SCALE GENOMIC DNA]</scope>
    <source>
        <strain evidence="1 2">CIRAD86</strain>
    </source>
</reference>
<accession>M3B3Y5</accession>